<dbReference type="Pfam" id="PF25210">
    <property type="entry name" value="Kelch_FKB95"/>
    <property type="match status" value="1"/>
</dbReference>
<dbReference type="SMART" id="SM00612">
    <property type="entry name" value="Kelch"/>
    <property type="match status" value="2"/>
</dbReference>
<evidence type="ECO:0000259" key="2">
    <source>
        <dbReference type="Pfam" id="PF00646"/>
    </source>
</evidence>
<feature type="domain" description="F-box" evidence="2">
    <location>
        <begin position="23"/>
        <end position="64"/>
    </location>
</feature>
<dbReference type="OMA" id="GGYMEEN"/>
<dbReference type="eggNOG" id="KOG1072">
    <property type="taxonomic scope" value="Eukaryota"/>
</dbReference>
<dbReference type="Gramene" id="KFK39692">
    <property type="protein sequence ID" value="KFK39692"/>
    <property type="gene ID" value="AALP_AA3G276600"/>
</dbReference>
<reference evidence="5" key="1">
    <citation type="journal article" date="2015" name="Nat. Plants">
        <title>Genome expansion of Arabis alpina linked with retrotransposition and reduced symmetric DNA methylation.</title>
        <authorList>
            <person name="Willing E.M."/>
            <person name="Rawat V."/>
            <person name="Mandakova T."/>
            <person name="Maumus F."/>
            <person name="James G.V."/>
            <person name="Nordstroem K.J."/>
            <person name="Becker C."/>
            <person name="Warthmann N."/>
            <person name="Chica C."/>
            <person name="Szarzynska B."/>
            <person name="Zytnicki M."/>
            <person name="Albani M.C."/>
            <person name="Kiefer C."/>
            <person name="Bergonzi S."/>
            <person name="Castaings L."/>
            <person name="Mateos J.L."/>
            <person name="Berns M.C."/>
            <person name="Bujdoso N."/>
            <person name="Piofczyk T."/>
            <person name="de Lorenzo L."/>
            <person name="Barrero-Sicilia C."/>
            <person name="Mateos I."/>
            <person name="Piednoel M."/>
            <person name="Hagmann J."/>
            <person name="Chen-Min-Tao R."/>
            <person name="Iglesias-Fernandez R."/>
            <person name="Schuster S.C."/>
            <person name="Alonso-Blanco C."/>
            <person name="Roudier F."/>
            <person name="Carbonero P."/>
            <person name="Paz-Ares J."/>
            <person name="Davis S.J."/>
            <person name="Pecinka A."/>
            <person name="Quesneville H."/>
            <person name="Colot V."/>
            <person name="Lysak M.A."/>
            <person name="Weigel D."/>
            <person name="Coupland G."/>
            <person name="Schneeberger K."/>
        </authorList>
    </citation>
    <scope>NUCLEOTIDE SEQUENCE [LARGE SCALE GENOMIC DNA]</scope>
    <source>
        <strain evidence="5">cv. Pajares</strain>
    </source>
</reference>
<dbReference type="EMBL" id="CM002871">
    <property type="protein sequence ID" value="KFK39692.1"/>
    <property type="molecule type" value="Genomic_DNA"/>
</dbReference>
<name>A0A087HC40_ARAAL</name>
<evidence type="ECO:0000313" key="5">
    <source>
        <dbReference type="Proteomes" id="UP000029120"/>
    </source>
</evidence>
<dbReference type="Pfam" id="PF00646">
    <property type="entry name" value="F-box"/>
    <property type="match status" value="1"/>
</dbReference>
<evidence type="ECO:0000313" key="4">
    <source>
        <dbReference type="EMBL" id="KFK39692.1"/>
    </source>
</evidence>
<dbReference type="OrthoDB" id="45365at2759"/>
<evidence type="ECO:0000259" key="3">
    <source>
        <dbReference type="Pfam" id="PF25210"/>
    </source>
</evidence>
<dbReference type="AlphaFoldDB" id="A0A087HC40"/>
<dbReference type="InterPro" id="IPR050354">
    <property type="entry name" value="F-box/kelch-repeat_ARATH"/>
</dbReference>
<organism evidence="4 5">
    <name type="scientific">Arabis alpina</name>
    <name type="common">Alpine rock-cress</name>
    <dbReference type="NCBI Taxonomy" id="50452"/>
    <lineage>
        <taxon>Eukaryota</taxon>
        <taxon>Viridiplantae</taxon>
        <taxon>Streptophyta</taxon>
        <taxon>Embryophyta</taxon>
        <taxon>Tracheophyta</taxon>
        <taxon>Spermatophyta</taxon>
        <taxon>Magnoliopsida</taxon>
        <taxon>eudicotyledons</taxon>
        <taxon>Gunneridae</taxon>
        <taxon>Pentapetalae</taxon>
        <taxon>rosids</taxon>
        <taxon>malvids</taxon>
        <taxon>Brassicales</taxon>
        <taxon>Brassicaceae</taxon>
        <taxon>Arabideae</taxon>
        <taxon>Arabis</taxon>
    </lineage>
</organism>
<evidence type="ECO:0000256" key="1">
    <source>
        <dbReference type="SAM" id="MobiDB-lite"/>
    </source>
</evidence>
<dbReference type="Proteomes" id="UP000029120">
    <property type="component" value="Chromosome 3"/>
</dbReference>
<dbReference type="PANTHER" id="PTHR24414">
    <property type="entry name" value="F-BOX/KELCH-REPEAT PROTEIN SKIP4"/>
    <property type="match status" value="1"/>
</dbReference>
<dbReference type="Gene3D" id="2.120.10.80">
    <property type="entry name" value="Kelch-type beta propeller"/>
    <property type="match status" value="1"/>
</dbReference>
<feature type="domain" description="FKB95-like N-terminal Kelch" evidence="3">
    <location>
        <begin position="90"/>
        <end position="371"/>
    </location>
</feature>
<gene>
    <name evidence="4" type="ordered locus">AALP_Aa3g276600</name>
</gene>
<keyword evidence="5" id="KW-1185">Reference proteome</keyword>
<dbReference type="InterPro" id="IPR057499">
    <property type="entry name" value="Kelch_FKB95"/>
</dbReference>
<dbReference type="PANTHER" id="PTHR24414:SF184">
    <property type="entry name" value="GALACTOSE OXIDASE_KELCH REPEAT SUPERFAMILY PROTEIN"/>
    <property type="match status" value="1"/>
</dbReference>
<feature type="region of interest" description="Disordered" evidence="1">
    <location>
        <begin position="1"/>
        <end position="22"/>
    </location>
</feature>
<protein>
    <submittedName>
        <fullName evidence="4">Uncharacterized protein</fullName>
    </submittedName>
</protein>
<dbReference type="InterPro" id="IPR001810">
    <property type="entry name" value="F-box_dom"/>
</dbReference>
<dbReference type="InterPro" id="IPR006652">
    <property type="entry name" value="Kelch_1"/>
</dbReference>
<sequence>MSSRERKRKKTTTKNHSPTTIPIPSLPDDLMWNCFARVSRFYYPSLSLVSTTYRSLIVSPELYETRSLLGNIEICLYVCLKFRPDDYPRWFTLCRKPDRTQTSKTKKSSGYVLASVSSPSSLPLAYCSCLVALGSDIYKIGGPIDHKPSSSVSVLDCRTHTWRDAPSLLVKRLFPSACVVDGKIYVGGGCRENGDSDSLNSIEVFDSKTQTWDHVPSPNPNPKWELSWGCLPRSACIKGKFHLILGDKSLAYDPKVGKWDSVTGNMAQYWIWSYCTIDNVLLSFYNGYFQWYDTKLRFWKRLKGLVGLPKFASDDHVKVADYGGKLAVLWDMNTPSSGGCKKKMLYCAEISLLKCDGDEIWGMVEWIDGVLPVPDSYELVKVLAVSL</sequence>
<feature type="compositionally biased region" description="Basic residues" evidence="1">
    <location>
        <begin position="1"/>
        <end position="13"/>
    </location>
</feature>
<dbReference type="CDD" id="cd22152">
    <property type="entry name" value="F-box_AtAFR-like"/>
    <property type="match status" value="1"/>
</dbReference>
<dbReference type="InterPro" id="IPR015915">
    <property type="entry name" value="Kelch-typ_b-propeller"/>
</dbReference>
<accession>A0A087HC40</accession>
<dbReference type="SUPFAM" id="SSF117281">
    <property type="entry name" value="Kelch motif"/>
    <property type="match status" value="1"/>
</dbReference>
<proteinExistence type="predicted"/>